<dbReference type="KEGG" id="bsb:Bresu_1770"/>
<dbReference type="STRING" id="633149.Bresu_1770"/>
<dbReference type="EMBL" id="CP002102">
    <property type="protein sequence ID" value="ADL01081.1"/>
    <property type="molecule type" value="Genomic_DNA"/>
</dbReference>
<evidence type="ECO:0000259" key="1">
    <source>
        <dbReference type="Pfam" id="PF21834"/>
    </source>
</evidence>
<evidence type="ECO:0000313" key="3">
    <source>
        <dbReference type="Proteomes" id="UP000002696"/>
    </source>
</evidence>
<dbReference type="AlphaFoldDB" id="D9QHB5"/>
<feature type="domain" description="DUF6894" evidence="1">
    <location>
        <begin position="24"/>
        <end position="88"/>
    </location>
</feature>
<keyword evidence="3" id="KW-1185">Reference proteome</keyword>
<dbReference type="RefSeq" id="WP_013269183.1">
    <property type="nucleotide sequence ID" value="NC_014375.1"/>
</dbReference>
<dbReference type="Proteomes" id="UP000002696">
    <property type="component" value="Chromosome"/>
</dbReference>
<gene>
    <name evidence="2" type="ordered locus">Bresu_1770</name>
</gene>
<dbReference type="InParanoid" id="D9QHB5"/>
<sequence length="100" mass="10353">MKYAGAGGNVPSEGSDQAMDRNWYRFDIAHAGILHSDSTGLRLGEGQPVRDAALSALLEFALDTPGGPDHYVVSVRSADGNIALTATLQVSAAGQGNTQP</sequence>
<dbReference type="InterPro" id="IPR054189">
    <property type="entry name" value="DUF6894"/>
</dbReference>
<dbReference type="Pfam" id="PF21834">
    <property type="entry name" value="DUF6894"/>
    <property type="match status" value="1"/>
</dbReference>
<dbReference type="HOGENOM" id="CLU_2300399_0_0_5"/>
<dbReference type="BioCyc" id="BSUB633149:G1GM8-1763-MONOMER"/>
<reference evidence="3" key="1">
    <citation type="journal article" date="2011" name="J. Bacteriol.">
        <title>Genome sequences of eight morphologically diverse alphaproteobacteria.</title>
        <authorList>
            <consortium name="US DOE Joint Genome Institute"/>
            <person name="Brown P.J."/>
            <person name="Kysela D.T."/>
            <person name="Buechlein A."/>
            <person name="Hemmerich C."/>
            <person name="Brun Y.V."/>
        </authorList>
    </citation>
    <scope>NUCLEOTIDE SEQUENCE [LARGE SCALE GENOMIC DNA]</scope>
    <source>
        <strain evidence="3">ATCC 15264 / DSM 4735 / LMG 14903 / NBRC 16000 / CB 81</strain>
    </source>
</reference>
<evidence type="ECO:0000313" key="2">
    <source>
        <dbReference type="EMBL" id="ADL01081.1"/>
    </source>
</evidence>
<accession>D9QHB5</accession>
<proteinExistence type="predicted"/>
<protein>
    <recommendedName>
        <fullName evidence="1">DUF6894 domain-containing protein</fullName>
    </recommendedName>
</protein>
<name>D9QHB5_BRESC</name>
<organism evidence="2 3">
    <name type="scientific">Brevundimonas subvibrioides (strain ATCC 15264 / DSM 4735 / LMG 14903 / NBRC 16000 / CB 81)</name>
    <name type="common">Caulobacter subvibrioides</name>
    <dbReference type="NCBI Taxonomy" id="633149"/>
    <lineage>
        <taxon>Bacteria</taxon>
        <taxon>Pseudomonadati</taxon>
        <taxon>Pseudomonadota</taxon>
        <taxon>Alphaproteobacteria</taxon>
        <taxon>Caulobacterales</taxon>
        <taxon>Caulobacteraceae</taxon>
        <taxon>Brevundimonas</taxon>
    </lineage>
</organism>